<dbReference type="RefSeq" id="WP_168042897.1">
    <property type="nucleotide sequence ID" value="NZ_JAAEDK010000001.1"/>
</dbReference>
<keyword evidence="4" id="KW-1185">Reference proteome</keyword>
<dbReference type="EMBL" id="JAAEDK010000001">
    <property type="protein sequence ID" value="MBR0657741.1"/>
    <property type="molecule type" value="Genomic_DNA"/>
</dbReference>
<sequence length="169" mass="18662">MAAPAEPVLFQAICTPPRSLTPAGYRALALLLVFFTGLTGVLFYLLGAWPILPFLGGEVIFALGLVALHARRSARTSEFLLLTPGRLAVIRTDRRGRREEIALDSYWARLTYLEDPGHAGVLRIDSRGRSLEIGRDLAAEEKKSLHDALRDALAAARRPTFDNPQLRDD</sequence>
<evidence type="ECO:0000256" key="1">
    <source>
        <dbReference type="SAM" id="Phobius"/>
    </source>
</evidence>
<organism evidence="2 5">
    <name type="scientific">Neoroseomonas oryzicola</name>
    <dbReference type="NCBI Taxonomy" id="535904"/>
    <lineage>
        <taxon>Bacteria</taxon>
        <taxon>Pseudomonadati</taxon>
        <taxon>Pseudomonadota</taxon>
        <taxon>Alphaproteobacteria</taxon>
        <taxon>Acetobacterales</taxon>
        <taxon>Acetobacteraceae</taxon>
        <taxon>Neoroseomonas</taxon>
    </lineage>
</organism>
<protein>
    <submittedName>
        <fullName evidence="2">DUF2244 domain-containing protein</fullName>
    </submittedName>
</protein>
<proteinExistence type="predicted"/>
<feature type="transmembrane region" description="Helical" evidence="1">
    <location>
        <begin position="51"/>
        <end position="70"/>
    </location>
</feature>
<dbReference type="InterPro" id="IPR019253">
    <property type="entry name" value="DUF2244_TM"/>
</dbReference>
<reference evidence="2" key="3">
    <citation type="journal article" date="2021" name="Syst. Appl. Microbiol.">
        <title>Roseomonas hellenica sp. nov., isolated from roots of wild-growing Alkanna tinctoria.</title>
        <authorList>
            <person name="Rat A."/>
            <person name="Naranjo H.D."/>
            <person name="Lebbe L."/>
            <person name="Cnockaert M."/>
            <person name="Krigas N."/>
            <person name="Grigoriadou K."/>
            <person name="Maloupa E."/>
            <person name="Willems A."/>
        </authorList>
    </citation>
    <scope>NUCLEOTIDE SEQUENCE</scope>
    <source>
        <strain evidence="2">LMG 31161</strain>
    </source>
</reference>
<name>A0A9X9WBN1_9PROT</name>
<evidence type="ECO:0000313" key="3">
    <source>
        <dbReference type="EMBL" id="NKE18997.1"/>
    </source>
</evidence>
<reference evidence="3 4" key="2">
    <citation type="submission" date="2020-02" db="EMBL/GenBank/DDBJ databases">
        <authorList>
            <person name="Sun Q."/>
            <person name="Inoue M."/>
        </authorList>
    </citation>
    <scope>NUCLEOTIDE SEQUENCE [LARGE SCALE GENOMIC DNA]</scope>
    <source>
        <strain evidence="3 4">KCTC 22478</strain>
    </source>
</reference>
<dbReference type="Proteomes" id="UP000746741">
    <property type="component" value="Unassembled WGS sequence"/>
</dbReference>
<keyword evidence="1" id="KW-0812">Transmembrane</keyword>
<dbReference type="Pfam" id="PF10003">
    <property type="entry name" value="DUF2244"/>
    <property type="match status" value="1"/>
</dbReference>
<gene>
    <name evidence="3" type="ORF">GWK15_18725</name>
    <name evidence="2" type="ORF">GXW75_00660</name>
</gene>
<evidence type="ECO:0000313" key="5">
    <source>
        <dbReference type="Proteomes" id="UP001138708"/>
    </source>
</evidence>
<feature type="transmembrane region" description="Helical" evidence="1">
    <location>
        <begin position="27"/>
        <end position="45"/>
    </location>
</feature>
<keyword evidence="1" id="KW-1133">Transmembrane helix</keyword>
<dbReference type="EMBL" id="JAAVUP010000006">
    <property type="protein sequence ID" value="NKE18997.1"/>
    <property type="molecule type" value="Genomic_DNA"/>
</dbReference>
<comment type="caution">
    <text evidence="2">The sequence shown here is derived from an EMBL/GenBank/DDBJ whole genome shotgun (WGS) entry which is preliminary data.</text>
</comment>
<evidence type="ECO:0000313" key="2">
    <source>
        <dbReference type="EMBL" id="MBR0657741.1"/>
    </source>
</evidence>
<dbReference type="Proteomes" id="UP001138708">
    <property type="component" value="Unassembled WGS sequence"/>
</dbReference>
<keyword evidence="1" id="KW-0472">Membrane</keyword>
<dbReference type="AlphaFoldDB" id="A0A9X9WBN1"/>
<evidence type="ECO:0000313" key="4">
    <source>
        <dbReference type="Proteomes" id="UP000746741"/>
    </source>
</evidence>
<reference evidence="2" key="1">
    <citation type="submission" date="2020-01" db="EMBL/GenBank/DDBJ databases">
        <authorList>
            <person name="Rat A."/>
        </authorList>
    </citation>
    <scope>NUCLEOTIDE SEQUENCE</scope>
    <source>
        <strain evidence="2">LMG 31161</strain>
    </source>
</reference>
<accession>A0A9X9WBN1</accession>